<proteinExistence type="predicted"/>
<evidence type="ECO:0000256" key="1">
    <source>
        <dbReference type="SAM" id="Phobius"/>
    </source>
</evidence>
<evidence type="ECO:0000313" key="2">
    <source>
        <dbReference type="EMBL" id="TDC96103.1"/>
    </source>
</evidence>
<organism evidence="2 3">
    <name type="scientific">Nonomuraea deserti</name>
    <dbReference type="NCBI Taxonomy" id="1848322"/>
    <lineage>
        <taxon>Bacteria</taxon>
        <taxon>Bacillati</taxon>
        <taxon>Actinomycetota</taxon>
        <taxon>Actinomycetes</taxon>
        <taxon>Streptosporangiales</taxon>
        <taxon>Streptosporangiaceae</taxon>
        <taxon>Nonomuraea</taxon>
    </lineage>
</organism>
<dbReference type="RefSeq" id="WP_132603172.1">
    <property type="nucleotide sequence ID" value="NZ_SMKO01000166.1"/>
</dbReference>
<reference evidence="2 3" key="1">
    <citation type="submission" date="2019-03" db="EMBL/GenBank/DDBJ databases">
        <title>Draft genome sequences of novel Actinobacteria.</title>
        <authorList>
            <person name="Sahin N."/>
            <person name="Ay H."/>
            <person name="Saygin H."/>
        </authorList>
    </citation>
    <scope>NUCLEOTIDE SEQUENCE [LARGE SCALE GENOMIC DNA]</scope>
    <source>
        <strain evidence="2 3">KC310</strain>
    </source>
</reference>
<dbReference type="AlphaFoldDB" id="A0A4R4V3Y8"/>
<keyword evidence="1" id="KW-0812">Transmembrane</keyword>
<feature type="transmembrane region" description="Helical" evidence="1">
    <location>
        <begin position="263"/>
        <end position="284"/>
    </location>
</feature>
<accession>A0A4R4V3Y8</accession>
<keyword evidence="3" id="KW-1185">Reference proteome</keyword>
<gene>
    <name evidence="2" type="ORF">E1292_38625</name>
</gene>
<name>A0A4R4V3Y8_9ACTN</name>
<protein>
    <submittedName>
        <fullName evidence="2">Transcriptional regulator</fullName>
    </submittedName>
</protein>
<comment type="caution">
    <text evidence="2">The sequence shown here is derived from an EMBL/GenBank/DDBJ whole genome shotgun (WGS) entry which is preliminary data.</text>
</comment>
<dbReference type="EMBL" id="SMKO01000166">
    <property type="protein sequence ID" value="TDC96103.1"/>
    <property type="molecule type" value="Genomic_DNA"/>
</dbReference>
<evidence type="ECO:0000313" key="3">
    <source>
        <dbReference type="Proteomes" id="UP000295258"/>
    </source>
</evidence>
<keyword evidence="1" id="KW-0472">Membrane</keyword>
<keyword evidence="1" id="KW-1133">Transmembrane helix</keyword>
<dbReference type="Proteomes" id="UP000295258">
    <property type="component" value="Unassembled WGS sequence"/>
</dbReference>
<sequence length="305" mass="33320">MLSVQQLASPREHVPYFAGWRRRAARELTARGLEGSLRRLAQLVPVGPYFPDFLTPSGQQSGLGDGLETVLGTSVRRIHAEVSELAATYRRPPTWLDDLAHGEAGVLNQIGDAAFGYHDAVLAPYEQPLTATVRSDLAERSRALAAGGVDRLLSGLHPSVRWESPVMSVDYPVEAELHLNGRGLLLIPSLFGVHVITLADGDLSPVLVYPVSRSPVWDMSQGHDDHLRALAELLGPTTGVLLLIQLPRLDTAHGGDEQAMIEVIGAAGVWLSWVVILVIAEWWLEYTNHTGKPKSRRRPRVSGTR</sequence>